<evidence type="ECO:0000313" key="9">
    <source>
        <dbReference type="EnsemblMetazoa" id="Aqu2.1.30039_001"/>
    </source>
</evidence>
<dbReference type="Pfam" id="PF12038">
    <property type="entry name" value="QTMAN_N"/>
    <property type="match status" value="1"/>
</dbReference>
<dbReference type="InParanoid" id="A0A1X7UR96"/>
<dbReference type="eggNOG" id="ENOG502QQJ3">
    <property type="taxonomic scope" value="Eukaryota"/>
</dbReference>
<proteinExistence type="inferred from homology"/>
<dbReference type="InterPro" id="IPR022701">
    <property type="entry name" value="QTMAN_N"/>
</dbReference>
<comment type="similarity">
    <text evidence="1">Belongs to the glycosyltransferase group 1 family. Glycosyltransferase 4 subfamily.</text>
</comment>
<dbReference type="SUPFAM" id="SSF53756">
    <property type="entry name" value="UDP-Glycosyltransferase/glycogen phosphorylase"/>
    <property type="match status" value="1"/>
</dbReference>
<keyword evidence="10" id="KW-1185">Reference proteome</keyword>
<evidence type="ECO:0000256" key="6">
    <source>
        <dbReference type="ARBA" id="ARBA00048439"/>
    </source>
</evidence>
<evidence type="ECO:0000313" key="10">
    <source>
        <dbReference type="Proteomes" id="UP000007879"/>
    </source>
</evidence>
<dbReference type="Pfam" id="PF00534">
    <property type="entry name" value="Glycos_transf_1"/>
    <property type="match status" value="1"/>
</dbReference>
<dbReference type="InterPro" id="IPR001296">
    <property type="entry name" value="Glyco_trans_1"/>
</dbReference>
<evidence type="ECO:0000256" key="1">
    <source>
        <dbReference type="ARBA" id="ARBA00009481"/>
    </source>
</evidence>
<name>A0A1X7UR96_AMPQE</name>
<dbReference type="Gene3D" id="3.40.50.2000">
    <property type="entry name" value="Glycogen Phosphorylase B"/>
    <property type="match status" value="1"/>
</dbReference>
<protein>
    <recommendedName>
        <fullName evidence="5">tRNA-queuosine alpha-mannosyltransferase</fullName>
        <ecNumber evidence="4">2.4.1.110</ecNumber>
    </recommendedName>
</protein>
<gene>
    <name evidence="9" type="primary">100641510</name>
</gene>
<dbReference type="CDD" id="cd01635">
    <property type="entry name" value="Glycosyltransferase_GTB-type"/>
    <property type="match status" value="1"/>
</dbReference>
<dbReference type="PANTHER" id="PTHR13615:SF3">
    <property type="entry name" value="GLYCOSYLTRANSFERASE-LIKE DOMAIN-CONTAINING PROTEIN 1"/>
    <property type="match status" value="1"/>
</dbReference>
<dbReference type="FunCoup" id="A0A1X7UR96">
    <property type="interactions" value="191"/>
</dbReference>
<evidence type="ECO:0000256" key="5">
    <source>
        <dbReference type="ARBA" id="ARBA00044539"/>
    </source>
</evidence>
<dbReference type="PANTHER" id="PTHR13615">
    <property type="entry name" value="GLYCOSYLTRANSFERASE-LIKE 1"/>
    <property type="match status" value="1"/>
</dbReference>
<keyword evidence="3" id="KW-0808">Transferase</keyword>
<reference evidence="10" key="1">
    <citation type="journal article" date="2010" name="Nature">
        <title>The Amphimedon queenslandica genome and the evolution of animal complexity.</title>
        <authorList>
            <person name="Srivastava M."/>
            <person name="Simakov O."/>
            <person name="Chapman J."/>
            <person name="Fahey B."/>
            <person name="Gauthier M.E."/>
            <person name="Mitros T."/>
            <person name="Richards G.S."/>
            <person name="Conaco C."/>
            <person name="Dacre M."/>
            <person name="Hellsten U."/>
            <person name="Larroux C."/>
            <person name="Putnam N.H."/>
            <person name="Stanke M."/>
            <person name="Adamska M."/>
            <person name="Darling A."/>
            <person name="Degnan S.M."/>
            <person name="Oakley T.H."/>
            <person name="Plachetzki D.C."/>
            <person name="Zhai Y."/>
            <person name="Adamski M."/>
            <person name="Calcino A."/>
            <person name="Cummins S.F."/>
            <person name="Goodstein D.M."/>
            <person name="Harris C."/>
            <person name="Jackson D.J."/>
            <person name="Leys S.P."/>
            <person name="Shu S."/>
            <person name="Woodcroft B.J."/>
            <person name="Vervoort M."/>
            <person name="Kosik K.S."/>
            <person name="Manning G."/>
            <person name="Degnan B.M."/>
            <person name="Rokhsar D.S."/>
        </authorList>
    </citation>
    <scope>NUCLEOTIDE SEQUENCE [LARGE SCALE GENOMIC DNA]</scope>
</reference>
<organism evidence="9">
    <name type="scientific">Amphimedon queenslandica</name>
    <name type="common">Sponge</name>
    <dbReference type="NCBI Taxonomy" id="400682"/>
    <lineage>
        <taxon>Eukaryota</taxon>
        <taxon>Metazoa</taxon>
        <taxon>Porifera</taxon>
        <taxon>Demospongiae</taxon>
        <taxon>Heteroscleromorpha</taxon>
        <taxon>Haplosclerida</taxon>
        <taxon>Niphatidae</taxon>
        <taxon>Amphimedon</taxon>
    </lineage>
</organism>
<dbReference type="OrthoDB" id="10032790at2759"/>
<keyword evidence="2" id="KW-0328">Glycosyltransferase</keyword>
<dbReference type="EnsemblMetazoa" id="XM_019997355.1">
    <property type="protein sequence ID" value="XP_019852914.1"/>
    <property type="gene ID" value="LOC100641510"/>
</dbReference>
<evidence type="ECO:0000256" key="2">
    <source>
        <dbReference type="ARBA" id="ARBA00022676"/>
    </source>
</evidence>
<dbReference type="AlphaFoldDB" id="A0A1X7UR96"/>
<dbReference type="EC" id="2.4.1.110" evidence="4"/>
<evidence type="ECO:0000256" key="3">
    <source>
        <dbReference type="ARBA" id="ARBA00022679"/>
    </source>
</evidence>
<evidence type="ECO:0000259" key="7">
    <source>
        <dbReference type="Pfam" id="PF00534"/>
    </source>
</evidence>
<comment type="catalytic activity">
    <reaction evidence="6">
        <text>queuosine(34) in tRNA(Asp) + GDP-alpha-D-mannose = O-4''-alpha-D-mannosylqueuosine(34) in tRNA(Asp) + GDP + H(+)</text>
        <dbReference type="Rhea" id="RHEA:12885"/>
        <dbReference type="Rhea" id="RHEA-COMP:18572"/>
        <dbReference type="Rhea" id="RHEA-COMP:18581"/>
        <dbReference type="ChEBI" id="CHEBI:15378"/>
        <dbReference type="ChEBI" id="CHEBI:57527"/>
        <dbReference type="ChEBI" id="CHEBI:58189"/>
        <dbReference type="ChEBI" id="CHEBI:194431"/>
        <dbReference type="ChEBI" id="CHEBI:194442"/>
        <dbReference type="EC" id="2.4.1.110"/>
    </reaction>
    <physiologicalReaction direction="left-to-right" evidence="6">
        <dbReference type="Rhea" id="RHEA:12886"/>
    </physiologicalReaction>
</comment>
<evidence type="ECO:0000259" key="8">
    <source>
        <dbReference type="Pfam" id="PF12038"/>
    </source>
</evidence>
<dbReference type="EnsemblMetazoa" id="Aqu2.1.30039_001">
    <property type="protein sequence ID" value="Aqu2.1.30039_001"/>
    <property type="gene ID" value="Aqu2.1.30039"/>
</dbReference>
<dbReference type="Proteomes" id="UP000007879">
    <property type="component" value="Unassembled WGS sequence"/>
</dbReference>
<feature type="domain" description="tRNA-queuosine alpha-mannosyltransferase N-terminal" evidence="8">
    <location>
        <begin position="5"/>
        <end position="171"/>
    </location>
</feature>
<dbReference type="InterPro" id="IPR051862">
    <property type="entry name" value="GT-like_domain_containing_1"/>
</dbReference>
<reference evidence="9" key="2">
    <citation type="submission" date="2017-05" db="UniProtKB">
        <authorList>
            <consortium name="EnsemblMetazoa"/>
        </authorList>
    </citation>
    <scope>IDENTIFICATION</scope>
</reference>
<sequence>MSGSVLFVEPYYGGSHKQMMDLLSREIGGVVYSLPDTKWHWNIRTSSLHFSQIIPRDQIGLKILFTSSVLNLCELVGLRPDLLGLHKILYFHENQLVYPVRKQQDRDYQYGYNQILSCLVADKIVFNSHFNMRSFLSKINSFLKISPSLSSLPNDLTDLIQPKCTVLYYPIEVPDQYVYTGSHDERSHDERSHDERSHDQVPLERGPLHIVWPHRWEHDKGPEEFSELIKKLLEARLEFHLSILGTHTQDIPVCLSELFKLLGSDVLLHHGPVDKEEYWSILKGADVVISTAKHEFYGVAMIEATICGCYPLCPNDLVYPEIFPEDCLYNTPQQLFKKVKNMCQRPYLAKHYRHKMSFNSSLYQWKYLKPLYSSLFS</sequence>
<accession>A0A1X7UR96</accession>
<dbReference type="GO" id="GO:0016438">
    <property type="term" value="F:tRNA-queuosine(34) beta-mannosyltransferase activity"/>
    <property type="evidence" value="ECO:0007669"/>
    <property type="project" value="UniProtKB-EC"/>
</dbReference>
<evidence type="ECO:0000256" key="4">
    <source>
        <dbReference type="ARBA" id="ARBA00044517"/>
    </source>
</evidence>
<dbReference type="STRING" id="400682.A0A1X7UR96"/>
<dbReference type="KEGG" id="aqu:100641510"/>
<feature type="domain" description="Glycosyl transferase family 1" evidence="7">
    <location>
        <begin position="197"/>
        <end position="323"/>
    </location>
</feature>